<name>A0ABT6H8D5_9BACI</name>
<dbReference type="InterPro" id="IPR011060">
    <property type="entry name" value="RibuloseP-bd_barrel"/>
</dbReference>
<dbReference type="CDD" id="cd00405">
    <property type="entry name" value="PRAI"/>
    <property type="match status" value="1"/>
</dbReference>
<feature type="domain" description="N-(5'phosphoribosyl) anthranilate isomerase (PRAI)" evidence="10">
    <location>
        <begin position="3"/>
        <end position="197"/>
    </location>
</feature>
<evidence type="ECO:0000259" key="10">
    <source>
        <dbReference type="Pfam" id="PF00697"/>
    </source>
</evidence>
<accession>A0ABT6H8D5</accession>
<dbReference type="Proteomes" id="UP001218246">
    <property type="component" value="Unassembled WGS sequence"/>
</dbReference>
<evidence type="ECO:0000313" key="11">
    <source>
        <dbReference type="EMBL" id="MDG5755595.1"/>
    </source>
</evidence>
<keyword evidence="8 9" id="KW-0413">Isomerase</keyword>
<evidence type="ECO:0000256" key="5">
    <source>
        <dbReference type="ARBA" id="ARBA00022605"/>
    </source>
</evidence>
<dbReference type="Pfam" id="PF00697">
    <property type="entry name" value="PRAI"/>
    <property type="match status" value="1"/>
</dbReference>
<evidence type="ECO:0000256" key="8">
    <source>
        <dbReference type="ARBA" id="ARBA00023235"/>
    </source>
</evidence>
<keyword evidence="5 9" id="KW-0028">Amino-acid biosynthesis</keyword>
<dbReference type="NCBIfam" id="NF002297">
    <property type="entry name" value="PRK01222.1-3"/>
    <property type="match status" value="1"/>
</dbReference>
<reference evidence="11 12" key="1">
    <citation type="submission" date="2023-04" db="EMBL/GenBank/DDBJ databases">
        <title>Ectobacillus antri isolated from activated sludge.</title>
        <authorList>
            <person name="Yan P."/>
            <person name="Liu X."/>
        </authorList>
    </citation>
    <scope>NUCLEOTIDE SEQUENCE [LARGE SCALE GENOMIC DNA]</scope>
    <source>
        <strain evidence="11 12">C18H</strain>
    </source>
</reference>
<dbReference type="EMBL" id="JARULN010000036">
    <property type="protein sequence ID" value="MDG5755595.1"/>
    <property type="molecule type" value="Genomic_DNA"/>
</dbReference>
<dbReference type="PANTHER" id="PTHR42894:SF1">
    <property type="entry name" value="N-(5'-PHOSPHORIBOSYL)ANTHRANILATE ISOMERASE"/>
    <property type="match status" value="1"/>
</dbReference>
<dbReference type="HAMAP" id="MF_00135">
    <property type="entry name" value="PRAI"/>
    <property type="match status" value="1"/>
</dbReference>
<comment type="caution">
    <text evidence="11">The sequence shown here is derived from an EMBL/GenBank/DDBJ whole genome shotgun (WGS) entry which is preliminary data.</text>
</comment>
<sequence length="202" mass="22455">MRVKVCGITDVETAKRTCEYGADALGFVFAPSKRRITPEEAADIIKELPAHVQKIGVFVNETVERVEEIAAMCGLDYVQLHGDEDACYMERLNIPFIKAFGVASREDVTRAMNSKAAYVLLDSPKGVYRGGNGTVFPWELLQELNEKERGRIILAGGLGSHNVRDAIRIVRPYMVDASSSLETEGKKDLQKIKTFIETVKEC</sequence>
<proteinExistence type="inferred from homology"/>
<evidence type="ECO:0000256" key="2">
    <source>
        <dbReference type="ARBA" id="ARBA00004664"/>
    </source>
</evidence>
<dbReference type="InterPro" id="IPR044643">
    <property type="entry name" value="TrpF_fam"/>
</dbReference>
<evidence type="ECO:0000256" key="3">
    <source>
        <dbReference type="ARBA" id="ARBA00012572"/>
    </source>
</evidence>
<dbReference type="PANTHER" id="PTHR42894">
    <property type="entry name" value="N-(5'-PHOSPHORIBOSYL)ANTHRANILATE ISOMERASE"/>
    <property type="match status" value="1"/>
</dbReference>
<gene>
    <name evidence="9" type="primary">trpF</name>
    <name evidence="11" type="ORF">P6P90_17030</name>
</gene>
<organism evidence="11 12">
    <name type="scientific">Ectobacillus antri</name>
    <dbReference type="NCBI Taxonomy" id="2486280"/>
    <lineage>
        <taxon>Bacteria</taxon>
        <taxon>Bacillati</taxon>
        <taxon>Bacillota</taxon>
        <taxon>Bacilli</taxon>
        <taxon>Bacillales</taxon>
        <taxon>Bacillaceae</taxon>
        <taxon>Ectobacillus</taxon>
    </lineage>
</organism>
<keyword evidence="7 9" id="KW-0057">Aromatic amino acid biosynthesis</keyword>
<protein>
    <recommendedName>
        <fullName evidence="4 9">N-(5'-phosphoribosyl)anthranilate isomerase</fullName>
        <shortName evidence="9">PRAI</shortName>
        <ecNumber evidence="3 9">5.3.1.24</ecNumber>
    </recommendedName>
</protein>
<evidence type="ECO:0000256" key="4">
    <source>
        <dbReference type="ARBA" id="ARBA00022272"/>
    </source>
</evidence>
<evidence type="ECO:0000256" key="1">
    <source>
        <dbReference type="ARBA" id="ARBA00001164"/>
    </source>
</evidence>
<dbReference type="InterPro" id="IPR013785">
    <property type="entry name" value="Aldolase_TIM"/>
</dbReference>
<comment type="catalytic activity">
    <reaction evidence="1 9">
        <text>N-(5-phospho-beta-D-ribosyl)anthranilate = 1-(2-carboxyphenylamino)-1-deoxy-D-ribulose 5-phosphate</text>
        <dbReference type="Rhea" id="RHEA:21540"/>
        <dbReference type="ChEBI" id="CHEBI:18277"/>
        <dbReference type="ChEBI" id="CHEBI:58613"/>
        <dbReference type="EC" id="5.3.1.24"/>
    </reaction>
</comment>
<dbReference type="Gene3D" id="3.20.20.70">
    <property type="entry name" value="Aldolase class I"/>
    <property type="match status" value="1"/>
</dbReference>
<dbReference type="EC" id="5.3.1.24" evidence="3 9"/>
<dbReference type="GO" id="GO:0004640">
    <property type="term" value="F:phosphoribosylanthranilate isomerase activity"/>
    <property type="evidence" value="ECO:0007669"/>
    <property type="project" value="UniProtKB-EC"/>
</dbReference>
<comment type="pathway">
    <text evidence="2 9">Amino-acid biosynthesis; L-tryptophan biosynthesis; L-tryptophan from chorismate: step 3/5.</text>
</comment>
<evidence type="ECO:0000256" key="9">
    <source>
        <dbReference type="HAMAP-Rule" id="MF_00135"/>
    </source>
</evidence>
<evidence type="ECO:0000256" key="6">
    <source>
        <dbReference type="ARBA" id="ARBA00022822"/>
    </source>
</evidence>
<evidence type="ECO:0000256" key="7">
    <source>
        <dbReference type="ARBA" id="ARBA00023141"/>
    </source>
</evidence>
<keyword evidence="6 9" id="KW-0822">Tryptophan biosynthesis</keyword>
<keyword evidence="12" id="KW-1185">Reference proteome</keyword>
<dbReference type="RefSeq" id="WP_124565323.1">
    <property type="nucleotide sequence ID" value="NZ_JARRRY010000024.1"/>
</dbReference>
<dbReference type="InterPro" id="IPR001240">
    <property type="entry name" value="PRAI_dom"/>
</dbReference>
<comment type="similarity">
    <text evidence="9">Belongs to the TrpF family.</text>
</comment>
<evidence type="ECO:0000313" key="12">
    <source>
        <dbReference type="Proteomes" id="UP001218246"/>
    </source>
</evidence>
<dbReference type="SUPFAM" id="SSF51366">
    <property type="entry name" value="Ribulose-phoshate binding barrel"/>
    <property type="match status" value="1"/>
</dbReference>